<dbReference type="Proteomes" id="UP001283361">
    <property type="component" value="Unassembled WGS sequence"/>
</dbReference>
<evidence type="ECO:0000313" key="2">
    <source>
        <dbReference type="Proteomes" id="UP001283361"/>
    </source>
</evidence>
<organism evidence="1 2">
    <name type="scientific">Elysia crispata</name>
    <name type="common">lettuce slug</name>
    <dbReference type="NCBI Taxonomy" id="231223"/>
    <lineage>
        <taxon>Eukaryota</taxon>
        <taxon>Metazoa</taxon>
        <taxon>Spiralia</taxon>
        <taxon>Lophotrochozoa</taxon>
        <taxon>Mollusca</taxon>
        <taxon>Gastropoda</taxon>
        <taxon>Heterobranchia</taxon>
        <taxon>Euthyneura</taxon>
        <taxon>Panpulmonata</taxon>
        <taxon>Sacoglossa</taxon>
        <taxon>Placobranchoidea</taxon>
        <taxon>Plakobranchidae</taxon>
        <taxon>Elysia</taxon>
    </lineage>
</organism>
<sequence length="81" mass="9070">MITIISPYLFTIFMALYRLTHLVTIETLDVKVSCCLSVITVGLLGHRLAGVKNLIILHSLLSLQDHVIRLPSRKMGVTVLR</sequence>
<keyword evidence="2" id="KW-1185">Reference proteome</keyword>
<comment type="caution">
    <text evidence="1">The sequence shown here is derived from an EMBL/GenBank/DDBJ whole genome shotgun (WGS) entry which is preliminary data.</text>
</comment>
<gene>
    <name evidence="1" type="ORF">RRG08_029867</name>
</gene>
<dbReference type="EMBL" id="JAWDGP010006058">
    <property type="protein sequence ID" value="KAK3748010.1"/>
    <property type="molecule type" value="Genomic_DNA"/>
</dbReference>
<name>A0AAE0YJM3_9GAST</name>
<protein>
    <submittedName>
        <fullName evidence="1">Uncharacterized protein</fullName>
    </submittedName>
</protein>
<dbReference type="AlphaFoldDB" id="A0AAE0YJM3"/>
<proteinExistence type="predicted"/>
<accession>A0AAE0YJM3</accession>
<reference evidence="1" key="1">
    <citation type="journal article" date="2023" name="G3 (Bethesda)">
        <title>A reference genome for the long-term kleptoplast-retaining sea slug Elysia crispata morphotype clarki.</title>
        <authorList>
            <person name="Eastman K.E."/>
            <person name="Pendleton A.L."/>
            <person name="Shaikh M.A."/>
            <person name="Suttiyut T."/>
            <person name="Ogas R."/>
            <person name="Tomko P."/>
            <person name="Gavelis G."/>
            <person name="Widhalm J.R."/>
            <person name="Wisecaver J.H."/>
        </authorList>
    </citation>
    <scope>NUCLEOTIDE SEQUENCE</scope>
    <source>
        <strain evidence="1">ECLA1</strain>
    </source>
</reference>
<evidence type="ECO:0000313" key="1">
    <source>
        <dbReference type="EMBL" id="KAK3748010.1"/>
    </source>
</evidence>